<reference evidence="1 2" key="1">
    <citation type="submission" date="2019-08" db="EMBL/GenBank/DDBJ databases">
        <title>Comparative genome analysis confer to the adaptation heavy metal polluted environment.</title>
        <authorList>
            <person name="Li Y."/>
        </authorList>
    </citation>
    <scope>NUCLEOTIDE SEQUENCE [LARGE SCALE GENOMIC DNA]</scope>
    <source>
        <strain evidence="1 2">P2</strain>
    </source>
</reference>
<dbReference type="Proteomes" id="UP000250557">
    <property type="component" value="Chromosome"/>
</dbReference>
<sequence length="74" mass="8224">MESVASWKRHRIPFWKIDGGHTITQSYSVNTAANAIRLWVISTAITVASQSSIYPTRGPTVGIQAVHLFQLKTK</sequence>
<evidence type="ECO:0000313" key="2">
    <source>
        <dbReference type="Proteomes" id="UP000250557"/>
    </source>
</evidence>
<dbReference type="AlphaFoldDB" id="A0AAE6MGG7"/>
<protein>
    <submittedName>
        <fullName evidence="1">Uncharacterized protein</fullName>
    </submittedName>
</protein>
<name>A0AAE6MGG7_9SPHI</name>
<proteinExistence type="predicted"/>
<organism evidence="1 2">
    <name type="scientific">Mucilaginibacter rubeus</name>
    <dbReference type="NCBI Taxonomy" id="2027860"/>
    <lineage>
        <taxon>Bacteria</taxon>
        <taxon>Pseudomonadati</taxon>
        <taxon>Bacteroidota</taxon>
        <taxon>Sphingobacteriia</taxon>
        <taxon>Sphingobacteriales</taxon>
        <taxon>Sphingobacteriaceae</taxon>
        <taxon>Mucilaginibacter</taxon>
    </lineage>
</organism>
<gene>
    <name evidence="1" type="ORF">DIU31_002790</name>
</gene>
<dbReference type="EMBL" id="CP043451">
    <property type="protein sequence ID" value="QEM02496.1"/>
    <property type="molecule type" value="Genomic_DNA"/>
</dbReference>
<evidence type="ECO:0000313" key="1">
    <source>
        <dbReference type="EMBL" id="QEM02496.1"/>
    </source>
</evidence>
<accession>A0AAE6MGG7</accession>